<accession>A0AAE0GL48</accession>
<reference evidence="1 2" key="1">
    <citation type="journal article" date="2015" name="Genome Biol. Evol.">
        <title>Comparative Genomics of a Bacterivorous Green Alga Reveals Evolutionary Causalities and Consequences of Phago-Mixotrophic Mode of Nutrition.</title>
        <authorList>
            <person name="Burns J.A."/>
            <person name="Paasch A."/>
            <person name="Narechania A."/>
            <person name="Kim E."/>
        </authorList>
    </citation>
    <scope>NUCLEOTIDE SEQUENCE [LARGE SCALE GENOMIC DNA]</scope>
    <source>
        <strain evidence="1 2">PLY_AMNH</strain>
    </source>
</reference>
<evidence type="ECO:0000313" key="2">
    <source>
        <dbReference type="Proteomes" id="UP001190700"/>
    </source>
</evidence>
<dbReference type="Proteomes" id="UP001190700">
    <property type="component" value="Unassembled WGS sequence"/>
</dbReference>
<protein>
    <submittedName>
        <fullName evidence="1">Uncharacterized protein</fullName>
    </submittedName>
</protein>
<evidence type="ECO:0000313" key="1">
    <source>
        <dbReference type="EMBL" id="KAK3280076.1"/>
    </source>
</evidence>
<keyword evidence="2" id="KW-1185">Reference proteome</keyword>
<sequence>MRLYIKTPNSKRIILEDCDSSTLICDQHTVDEEHFSSLESRAIYAAEYIKSHTPPTVKEQLEDDDDDDDDFESEKLDMIESGDSDLEKLKDSFVEWLVYELYRDKMWEIWFARKAAREYVRFIDLKVALKDFGEGENDSLLVSPSPIVDAVWHTHLLNTRLYMLFCNAFSPRFVHHSTDGAHDTVPRKTRLRNTALAYRARFSKAMPATVWDEDAVAPLYSPPDREVSIMGTLVHTHRRPYNDTRHSRFYRSLVEILKHDFNLVLSPRPEAA</sequence>
<comment type="caution">
    <text evidence="1">The sequence shown here is derived from an EMBL/GenBank/DDBJ whole genome shotgun (WGS) entry which is preliminary data.</text>
</comment>
<proteinExistence type="predicted"/>
<dbReference type="EMBL" id="LGRX02004550">
    <property type="protein sequence ID" value="KAK3280076.1"/>
    <property type="molecule type" value="Genomic_DNA"/>
</dbReference>
<dbReference type="AlphaFoldDB" id="A0AAE0GL48"/>
<gene>
    <name evidence="1" type="ORF">CYMTET_12072</name>
</gene>
<name>A0AAE0GL48_9CHLO</name>
<organism evidence="1 2">
    <name type="scientific">Cymbomonas tetramitiformis</name>
    <dbReference type="NCBI Taxonomy" id="36881"/>
    <lineage>
        <taxon>Eukaryota</taxon>
        <taxon>Viridiplantae</taxon>
        <taxon>Chlorophyta</taxon>
        <taxon>Pyramimonadophyceae</taxon>
        <taxon>Pyramimonadales</taxon>
        <taxon>Pyramimonadaceae</taxon>
        <taxon>Cymbomonas</taxon>
    </lineage>
</organism>